<keyword evidence="2" id="KW-1185">Reference proteome</keyword>
<protein>
    <submittedName>
        <fullName evidence="1">Uncharacterized protein</fullName>
    </submittedName>
</protein>
<name>A0A1I6L0C7_9RHOB</name>
<organism evidence="1 2">
    <name type="scientific">Yoonia litorea</name>
    <dbReference type="NCBI Taxonomy" id="1123755"/>
    <lineage>
        <taxon>Bacteria</taxon>
        <taxon>Pseudomonadati</taxon>
        <taxon>Pseudomonadota</taxon>
        <taxon>Alphaproteobacteria</taxon>
        <taxon>Rhodobacterales</taxon>
        <taxon>Paracoccaceae</taxon>
        <taxon>Yoonia</taxon>
    </lineage>
</organism>
<accession>A0A1I6L0C7</accession>
<gene>
    <name evidence="1" type="ORF">SAMN05444714_0046</name>
</gene>
<proteinExistence type="predicted"/>
<evidence type="ECO:0000313" key="1">
    <source>
        <dbReference type="EMBL" id="SFR96911.1"/>
    </source>
</evidence>
<dbReference type="STRING" id="1123755.SAMN05444714_0046"/>
<reference evidence="1 2" key="1">
    <citation type="submission" date="2016-10" db="EMBL/GenBank/DDBJ databases">
        <authorList>
            <person name="de Groot N.N."/>
        </authorList>
    </citation>
    <scope>NUCLEOTIDE SEQUENCE [LARGE SCALE GENOMIC DNA]</scope>
    <source>
        <strain evidence="1 2">DSM 29433</strain>
    </source>
</reference>
<sequence length="72" mass="8370">MKKYLQNLRGSPVIKSFVTKFGPRIFKQTARPQHTDEVTIPDLRAVMESVYHTEGHLRQIPIKDKPRLKRAA</sequence>
<dbReference type="EMBL" id="FOZM01000001">
    <property type="protein sequence ID" value="SFR96911.1"/>
    <property type="molecule type" value="Genomic_DNA"/>
</dbReference>
<dbReference type="Proteomes" id="UP000198926">
    <property type="component" value="Unassembled WGS sequence"/>
</dbReference>
<evidence type="ECO:0000313" key="2">
    <source>
        <dbReference type="Proteomes" id="UP000198926"/>
    </source>
</evidence>
<dbReference type="AlphaFoldDB" id="A0A1I6L0C7"/>